<keyword evidence="3" id="KW-0509">mRNA transport</keyword>
<feature type="region of interest" description="Disordered" evidence="9">
    <location>
        <begin position="1"/>
        <end position="20"/>
    </location>
</feature>
<keyword evidence="2" id="KW-0813">Transport</keyword>
<keyword evidence="8" id="KW-0175">Coiled coil</keyword>
<evidence type="ECO:0000256" key="5">
    <source>
        <dbReference type="ARBA" id="ARBA00023010"/>
    </source>
</evidence>
<dbReference type="GO" id="GO:0000055">
    <property type="term" value="P:ribosomal large subunit export from nucleus"/>
    <property type="evidence" value="ECO:0007669"/>
    <property type="project" value="InterPro"/>
</dbReference>
<dbReference type="GO" id="GO:0000056">
    <property type="term" value="P:ribosomal small subunit export from nucleus"/>
    <property type="evidence" value="ECO:0007669"/>
    <property type="project" value="InterPro"/>
</dbReference>
<keyword evidence="6" id="KW-0906">Nuclear pore complex</keyword>
<evidence type="ECO:0000313" key="10">
    <source>
        <dbReference type="EMBL" id="PFX28502.1"/>
    </source>
</evidence>
<keyword evidence="4" id="KW-0653">Protein transport</keyword>
<dbReference type="STRING" id="50429.A0A2B4SJ52"/>
<dbReference type="GO" id="GO:0006406">
    <property type="term" value="P:mRNA export from nucleus"/>
    <property type="evidence" value="ECO:0007669"/>
    <property type="project" value="TreeGrafter"/>
</dbReference>
<keyword evidence="11" id="KW-1185">Reference proteome</keyword>
<dbReference type="PANTHER" id="PTHR13257">
    <property type="entry name" value="NUCLEOPORIN NUP84-RELATED"/>
    <property type="match status" value="1"/>
</dbReference>
<dbReference type="InterPro" id="IPR037700">
    <property type="entry name" value="NUP88/NUP82"/>
</dbReference>
<comment type="caution">
    <text evidence="10">The sequence shown here is derived from an EMBL/GenBank/DDBJ whole genome shotgun (WGS) entry which is preliminary data.</text>
</comment>
<dbReference type="Proteomes" id="UP000225706">
    <property type="component" value="Unassembled WGS sequence"/>
</dbReference>
<accession>A0A2B4SJ52</accession>
<evidence type="ECO:0000313" key="11">
    <source>
        <dbReference type="Proteomes" id="UP000225706"/>
    </source>
</evidence>
<gene>
    <name evidence="10" type="primary">NUP88</name>
    <name evidence="10" type="ORF">AWC38_SpisGene6806</name>
</gene>
<evidence type="ECO:0000256" key="1">
    <source>
        <dbReference type="ARBA" id="ARBA00004567"/>
    </source>
</evidence>
<protein>
    <submittedName>
        <fullName evidence="10">Nuclear pore complex protein Nup88</fullName>
    </submittedName>
</protein>
<comment type="subcellular location">
    <subcellularLocation>
        <location evidence="1">Nucleus</location>
        <location evidence="1">Nuclear pore complex</location>
    </subcellularLocation>
</comment>
<evidence type="ECO:0000256" key="6">
    <source>
        <dbReference type="ARBA" id="ARBA00023132"/>
    </source>
</evidence>
<evidence type="ECO:0000256" key="8">
    <source>
        <dbReference type="SAM" id="Coils"/>
    </source>
</evidence>
<evidence type="ECO:0000256" key="4">
    <source>
        <dbReference type="ARBA" id="ARBA00022927"/>
    </source>
</evidence>
<dbReference type="GO" id="GO:0017056">
    <property type="term" value="F:structural constituent of nuclear pore"/>
    <property type="evidence" value="ECO:0007669"/>
    <property type="project" value="InterPro"/>
</dbReference>
<feature type="coiled-coil region" evidence="8">
    <location>
        <begin position="584"/>
        <end position="639"/>
    </location>
</feature>
<dbReference type="Gene3D" id="2.130.10.10">
    <property type="entry name" value="YVTN repeat-like/Quinoprotein amine dehydrogenase"/>
    <property type="match status" value="1"/>
</dbReference>
<sequence length="746" mass="84200">MAAKTHSDANQKWQTDLPKHPVFGALSATVSEENSREREEFPERTSRNILIENDGEIFIWNSSNTSVLTANLKNLHFEKEWSAKFQTFVCTETPLFDVYSMLFSPSSKYLLLVGQRGIMVLEMPTRWGKFAAYDGGSEEVLCRTIPIDSRFFVTNHKIKVLDVKWHPGSKPDTHLMVLTSDNNLRLYNILKPSSPIETISVGESSSLTAEYSQKSISVGSLSAVAAALGEKATAFDFAPAVRDINSKARPSYDDIEPDIAYPVFILRENGDICYLLHRISQIRHQPMVVGPLTMFPAADDNYGLDACSLLCLQCQPPVIAMATTSGKIYHCIALESEESDDADEEEDFWSRHGQVQTNSFQRKLSLFVHECVELQLCLLNDGTGSQSDRGSTGEESDEHENLSLLRLEQDPVSPYLYHCSHNAGVHTVSLPWTKKLQSYCMQDDQSYFDIDEAAIVYHMICTSPTASSLSPVLGVGVVNNKILGSAILCLTSNMECIVKPLNLLDRPHSPPTTEADLETSYESTGFSPIRQLNVGLFKSQIEKILTRNTSTPLLRGGEESEKLSQQELYQLLIQAQEILRSQYIQKQNEAREEIEKRISILKDQKKQQTENLKKLDKASSQLKDQAEKLGEKLVDTSEKHMQLVERLETLYRYVHHGIPVLSHAETKMKKELEKIETFLRFHRDSLEQIKSKHLYSERNPRKSSSSKLLVVNTSQQSKIRKVLTEESEVISHLVNQVKELNLQVGL</sequence>
<dbReference type="AlphaFoldDB" id="A0A2B4SJ52"/>
<evidence type="ECO:0000256" key="9">
    <source>
        <dbReference type="SAM" id="MobiDB-lite"/>
    </source>
</evidence>
<dbReference type="OrthoDB" id="341482at2759"/>
<dbReference type="InterPro" id="IPR019321">
    <property type="entry name" value="Nucleoporin_Nup88"/>
</dbReference>
<organism evidence="10 11">
    <name type="scientific">Stylophora pistillata</name>
    <name type="common">Smooth cauliflower coral</name>
    <dbReference type="NCBI Taxonomy" id="50429"/>
    <lineage>
        <taxon>Eukaryota</taxon>
        <taxon>Metazoa</taxon>
        <taxon>Cnidaria</taxon>
        <taxon>Anthozoa</taxon>
        <taxon>Hexacorallia</taxon>
        <taxon>Scleractinia</taxon>
        <taxon>Astrocoeniina</taxon>
        <taxon>Pocilloporidae</taxon>
        <taxon>Stylophora</taxon>
    </lineage>
</organism>
<evidence type="ECO:0000256" key="7">
    <source>
        <dbReference type="ARBA" id="ARBA00023242"/>
    </source>
</evidence>
<dbReference type="GO" id="GO:0006606">
    <property type="term" value="P:protein import into nucleus"/>
    <property type="evidence" value="ECO:0007669"/>
    <property type="project" value="TreeGrafter"/>
</dbReference>
<name>A0A2B4SJ52_STYPI</name>
<dbReference type="SUPFAM" id="SSF117289">
    <property type="entry name" value="Nucleoporin domain"/>
    <property type="match status" value="1"/>
</dbReference>
<dbReference type="Pfam" id="PF10168">
    <property type="entry name" value="Nup88"/>
    <property type="match status" value="1"/>
</dbReference>
<proteinExistence type="predicted"/>
<dbReference type="InterPro" id="IPR015943">
    <property type="entry name" value="WD40/YVTN_repeat-like_dom_sf"/>
</dbReference>
<dbReference type="EMBL" id="LSMT01000082">
    <property type="protein sequence ID" value="PFX28502.1"/>
    <property type="molecule type" value="Genomic_DNA"/>
</dbReference>
<evidence type="ECO:0000256" key="2">
    <source>
        <dbReference type="ARBA" id="ARBA00022448"/>
    </source>
</evidence>
<evidence type="ECO:0000256" key="3">
    <source>
        <dbReference type="ARBA" id="ARBA00022816"/>
    </source>
</evidence>
<reference evidence="11" key="1">
    <citation type="journal article" date="2017" name="bioRxiv">
        <title>Comparative analysis of the genomes of Stylophora pistillata and Acropora digitifera provides evidence for extensive differences between species of corals.</title>
        <authorList>
            <person name="Voolstra C.R."/>
            <person name="Li Y."/>
            <person name="Liew Y.J."/>
            <person name="Baumgarten S."/>
            <person name="Zoccola D."/>
            <person name="Flot J.-F."/>
            <person name="Tambutte S."/>
            <person name="Allemand D."/>
            <person name="Aranda M."/>
        </authorList>
    </citation>
    <scope>NUCLEOTIDE SEQUENCE [LARGE SCALE GENOMIC DNA]</scope>
</reference>
<dbReference type="PANTHER" id="PTHR13257:SF0">
    <property type="entry name" value="NUCLEAR PORE COMPLEX PROTEIN NUP88"/>
    <property type="match status" value="1"/>
</dbReference>
<dbReference type="GO" id="GO:0005643">
    <property type="term" value="C:nuclear pore"/>
    <property type="evidence" value="ECO:0007669"/>
    <property type="project" value="UniProtKB-SubCell"/>
</dbReference>
<keyword evidence="5" id="KW-0811">Translocation</keyword>
<keyword evidence="7" id="KW-0539">Nucleus</keyword>